<evidence type="ECO:0000256" key="3">
    <source>
        <dbReference type="ARBA" id="ARBA00022989"/>
    </source>
</evidence>
<comment type="caution">
    <text evidence="7">The sequence shown here is derived from an EMBL/GenBank/DDBJ whole genome shotgun (WGS) entry which is preliminary data.</text>
</comment>
<dbReference type="Proteomes" id="UP000546007">
    <property type="component" value="Unassembled WGS sequence"/>
</dbReference>
<feature type="transmembrane region" description="Helical" evidence="5">
    <location>
        <begin position="233"/>
        <end position="252"/>
    </location>
</feature>
<evidence type="ECO:0000256" key="1">
    <source>
        <dbReference type="ARBA" id="ARBA00004141"/>
    </source>
</evidence>
<keyword evidence="3 5" id="KW-1133">Transmembrane helix</keyword>
<reference evidence="7 8" key="1">
    <citation type="submission" date="2020-08" db="EMBL/GenBank/DDBJ databases">
        <title>Genomic Encyclopedia of Type Strains, Phase IV (KMG-IV): sequencing the most valuable type-strain genomes for metagenomic binning, comparative biology and taxonomic classification.</title>
        <authorList>
            <person name="Goeker M."/>
        </authorList>
    </citation>
    <scope>NUCLEOTIDE SEQUENCE [LARGE SCALE GENOMIC DNA]</scope>
    <source>
        <strain evidence="7 8">DSM 105721</strain>
    </source>
</reference>
<dbReference type="AlphaFoldDB" id="A0A7W6HWD0"/>
<dbReference type="InterPro" id="IPR007016">
    <property type="entry name" value="O-antigen_ligase-rel_domated"/>
</dbReference>
<keyword evidence="2 5" id="KW-0812">Transmembrane</keyword>
<name>A0A7W6HWD0_9BACT</name>
<evidence type="ECO:0000256" key="2">
    <source>
        <dbReference type="ARBA" id="ARBA00022692"/>
    </source>
</evidence>
<feature type="transmembrane region" description="Helical" evidence="5">
    <location>
        <begin position="404"/>
        <end position="423"/>
    </location>
</feature>
<feature type="transmembrane region" description="Helical" evidence="5">
    <location>
        <begin position="156"/>
        <end position="175"/>
    </location>
</feature>
<gene>
    <name evidence="7" type="ORF">GGR14_001975</name>
</gene>
<dbReference type="InterPro" id="IPR011990">
    <property type="entry name" value="TPR-like_helical_dom_sf"/>
</dbReference>
<dbReference type="Pfam" id="PF04932">
    <property type="entry name" value="Wzy_C"/>
    <property type="match status" value="1"/>
</dbReference>
<accession>A0A7W6HWD0</accession>
<evidence type="ECO:0000313" key="8">
    <source>
        <dbReference type="Proteomes" id="UP000546007"/>
    </source>
</evidence>
<feature type="transmembrane region" description="Helical" evidence="5">
    <location>
        <begin position="69"/>
        <end position="88"/>
    </location>
</feature>
<dbReference type="GO" id="GO:0016020">
    <property type="term" value="C:membrane"/>
    <property type="evidence" value="ECO:0007669"/>
    <property type="project" value="UniProtKB-SubCell"/>
</dbReference>
<dbReference type="RefSeq" id="WP_164719585.1">
    <property type="nucleotide sequence ID" value="NZ_BHZJ02000046.1"/>
</dbReference>
<feature type="transmembrane region" description="Helical" evidence="5">
    <location>
        <begin position="119"/>
        <end position="136"/>
    </location>
</feature>
<organism evidence="7 8">
    <name type="scientific">Butyricimonas faecihominis</name>
    <dbReference type="NCBI Taxonomy" id="1472416"/>
    <lineage>
        <taxon>Bacteria</taxon>
        <taxon>Pseudomonadati</taxon>
        <taxon>Bacteroidota</taxon>
        <taxon>Bacteroidia</taxon>
        <taxon>Bacteroidales</taxon>
        <taxon>Odoribacteraceae</taxon>
        <taxon>Butyricimonas</taxon>
    </lineage>
</organism>
<dbReference type="InterPro" id="IPR051533">
    <property type="entry name" value="WaaL-like"/>
</dbReference>
<feature type="transmembrane region" description="Helical" evidence="5">
    <location>
        <begin position="37"/>
        <end position="57"/>
    </location>
</feature>
<dbReference type="SUPFAM" id="SSF48452">
    <property type="entry name" value="TPR-like"/>
    <property type="match status" value="1"/>
</dbReference>
<comment type="subcellular location">
    <subcellularLocation>
        <location evidence="1">Membrane</location>
        <topology evidence="1">Multi-pass membrane protein</topology>
    </subcellularLocation>
</comment>
<feature type="transmembrane region" description="Helical" evidence="5">
    <location>
        <begin position="206"/>
        <end position="221"/>
    </location>
</feature>
<evidence type="ECO:0000256" key="5">
    <source>
        <dbReference type="SAM" id="Phobius"/>
    </source>
</evidence>
<sequence length="579" mass="66005">MQLCKKLEVGMLLLALFYLFSPLVSVSKTCFFQGVKAGDMIFILVFCLLFVWSWRFAKKESLVFKLSGIDVLLLVCGLYIIVLYLFSWEQLDREVLLMHVACGLLYIAVRILGIQQMRLVFWIFLFLLLWQLWYGIACQTQYFYPGRGMRLVHGSFLNTGMWSCFVACVGIILCGEMTLVSSRVAKMFCGLGVFLIVYLLFMGNSRAAWLGFAVGGGYLFYKETDSLRRLKKWGILLLFSGVLLGAGMGTWHKVNSALGRLLIWKISGQMCYEHPWGTGLNGFQHNYMAYQENYFVGGGNEVERMLADETLYAFNDFLRIGVEQGIFGLLFIVVLLYLVFRRNKMGGCCTKEIHVIRGVLLAWLVFSLFSYPSSQLQTKAICIVFIGMLSSSLPGMLEINGKWLGVLTGIVGILFCCQAVWPYREAVRNWENCLANRHVLAEEVDVRYRPLMNSSFFLANCSLLLNQSGEHVKALEVADRGVCLYHSYGCCVEKGIAMENLGCYDAAEVVWIQAGNLIPNRFRPLYLRMEMKYKLGDMKQVEDLIDSLSCKKIKVRSPELLFMLERVKLIEQEIKTKCQ</sequence>
<dbReference type="EMBL" id="JACIES010000004">
    <property type="protein sequence ID" value="MBB4026185.1"/>
    <property type="molecule type" value="Genomic_DNA"/>
</dbReference>
<keyword evidence="8" id="KW-1185">Reference proteome</keyword>
<protein>
    <recommendedName>
        <fullName evidence="6">O-antigen ligase-related domain-containing protein</fullName>
    </recommendedName>
</protein>
<keyword evidence="4 5" id="KW-0472">Membrane</keyword>
<evidence type="ECO:0000256" key="4">
    <source>
        <dbReference type="ARBA" id="ARBA00023136"/>
    </source>
</evidence>
<feature type="domain" description="O-antigen ligase-related" evidence="6">
    <location>
        <begin position="192"/>
        <end position="332"/>
    </location>
</feature>
<feature type="transmembrane region" description="Helical" evidence="5">
    <location>
        <begin position="352"/>
        <end position="371"/>
    </location>
</feature>
<feature type="transmembrane region" description="Helical" evidence="5">
    <location>
        <begin position="94"/>
        <end position="112"/>
    </location>
</feature>
<proteinExistence type="predicted"/>
<dbReference type="PANTHER" id="PTHR37422:SF13">
    <property type="entry name" value="LIPOPOLYSACCHARIDE BIOSYNTHESIS PROTEIN PA4999-RELATED"/>
    <property type="match status" value="1"/>
</dbReference>
<evidence type="ECO:0000313" key="7">
    <source>
        <dbReference type="EMBL" id="MBB4026185.1"/>
    </source>
</evidence>
<feature type="transmembrane region" description="Helical" evidence="5">
    <location>
        <begin position="184"/>
        <end position="200"/>
    </location>
</feature>
<evidence type="ECO:0000259" key="6">
    <source>
        <dbReference type="Pfam" id="PF04932"/>
    </source>
</evidence>
<feature type="transmembrane region" description="Helical" evidence="5">
    <location>
        <begin position="317"/>
        <end position="340"/>
    </location>
</feature>
<dbReference type="PANTHER" id="PTHR37422">
    <property type="entry name" value="TEICHURONIC ACID BIOSYNTHESIS PROTEIN TUAE"/>
    <property type="match status" value="1"/>
</dbReference>